<reference evidence="2 3" key="1">
    <citation type="journal article" date="2019" name="Commun. Biol.">
        <title>The bagworm genome reveals a unique fibroin gene that provides high tensile strength.</title>
        <authorList>
            <person name="Kono N."/>
            <person name="Nakamura H."/>
            <person name="Ohtoshi R."/>
            <person name="Tomita M."/>
            <person name="Numata K."/>
            <person name="Arakawa K."/>
        </authorList>
    </citation>
    <scope>NUCLEOTIDE SEQUENCE [LARGE SCALE GENOMIC DNA]</scope>
</reference>
<accession>A0A4C1SKM8</accession>
<evidence type="ECO:0000256" key="1">
    <source>
        <dbReference type="SAM" id="MobiDB-lite"/>
    </source>
</evidence>
<organism evidence="2 3">
    <name type="scientific">Eumeta variegata</name>
    <name type="common">Bagworm moth</name>
    <name type="synonym">Eumeta japonica</name>
    <dbReference type="NCBI Taxonomy" id="151549"/>
    <lineage>
        <taxon>Eukaryota</taxon>
        <taxon>Metazoa</taxon>
        <taxon>Ecdysozoa</taxon>
        <taxon>Arthropoda</taxon>
        <taxon>Hexapoda</taxon>
        <taxon>Insecta</taxon>
        <taxon>Pterygota</taxon>
        <taxon>Neoptera</taxon>
        <taxon>Endopterygota</taxon>
        <taxon>Lepidoptera</taxon>
        <taxon>Glossata</taxon>
        <taxon>Ditrysia</taxon>
        <taxon>Tineoidea</taxon>
        <taxon>Psychidae</taxon>
        <taxon>Oiketicinae</taxon>
        <taxon>Eumeta</taxon>
    </lineage>
</organism>
<keyword evidence="3" id="KW-1185">Reference proteome</keyword>
<evidence type="ECO:0000313" key="3">
    <source>
        <dbReference type="Proteomes" id="UP000299102"/>
    </source>
</evidence>
<protein>
    <submittedName>
        <fullName evidence="2">Uncharacterized protein</fullName>
    </submittedName>
</protein>
<comment type="caution">
    <text evidence="2">The sequence shown here is derived from an EMBL/GenBank/DDBJ whole genome shotgun (WGS) entry which is preliminary data.</text>
</comment>
<name>A0A4C1SKM8_EUMVA</name>
<proteinExistence type="predicted"/>
<feature type="region of interest" description="Disordered" evidence="1">
    <location>
        <begin position="1"/>
        <end position="43"/>
    </location>
</feature>
<sequence length="107" mass="11749">MSEKGHRSVRGLARSPTRVDPARDRDPVSLFSDETRQALNRQDPLPILTLHHSTPFSSTCHSPTLDARNALVTSLAAVEPKGGGEAGAPLWKLYVPQYITPRLHDLT</sequence>
<dbReference type="EMBL" id="BGZK01003491">
    <property type="protein sequence ID" value="GBP01877.1"/>
    <property type="molecule type" value="Genomic_DNA"/>
</dbReference>
<dbReference type="AlphaFoldDB" id="A0A4C1SKM8"/>
<dbReference type="Proteomes" id="UP000299102">
    <property type="component" value="Unassembled WGS sequence"/>
</dbReference>
<gene>
    <name evidence="2" type="ORF">EVAR_12852_1</name>
</gene>
<evidence type="ECO:0000313" key="2">
    <source>
        <dbReference type="EMBL" id="GBP01877.1"/>
    </source>
</evidence>